<dbReference type="Proteomes" id="UP000177395">
    <property type="component" value="Unassembled WGS sequence"/>
</dbReference>
<comment type="similarity">
    <text evidence="7">Belongs to the class I-like SAM-binding methyltransferase superfamily. rRNA adenine N(6)-methyltransferase family.</text>
</comment>
<keyword evidence="6 7" id="KW-0694">RNA-binding</keyword>
<dbReference type="InterPro" id="IPR029063">
    <property type="entry name" value="SAM-dependent_MTases_sf"/>
</dbReference>
<dbReference type="PROSITE" id="PS01131">
    <property type="entry name" value="RRNA_A_DIMETH"/>
    <property type="match status" value="1"/>
</dbReference>
<feature type="binding site" evidence="7">
    <location>
        <position position="15"/>
    </location>
    <ligand>
        <name>S-adenosyl-L-methionine</name>
        <dbReference type="ChEBI" id="CHEBI:59789"/>
    </ligand>
</feature>
<evidence type="ECO:0000256" key="5">
    <source>
        <dbReference type="ARBA" id="ARBA00022691"/>
    </source>
</evidence>
<organism evidence="9 10">
    <name type="scientific">Candidatus Kaiserbacteria bacterium RIFOXYB1_FULL_46_14</name>
    <dbReference type="NCBI Taxonomy" id="1798531"/>
    <lineage>
        <taxon>Bacteria</taxon>
        <taxon>Candidatus Kaiseribacteriota</taxon>
    </lineage>
</organism>
<dbReference type="PROSITE" id="PS51689">
    <property type="entry name" value="SAM_RNA_A_N6_MT"/>
    <property type="match status" value="1"/>
</dbReference>
<accession>A0A1F6FI79</accession>
<keyword evidence="2" id="KW-0698">rRNA processing</keyword>
<keyword evidence="4 7" id="KW-0808">Transferase</keyword>
<keyword evidence="5 7" id="KW-0949">S-adenosyl-L-methionine</keyword>
<dbReference type="InterPro" id="IPR020598">
    <property type="entry name" value="rRNA_Ade_methylase_Trfase_N"/>
</dbReference>
<feature type="domain" description="Ribosomal RNA adenine methylase transferase N-terminal" evidence="8">
    <location>
        <begin position="22"/>
        <end position="198"/>
    </location>
</feature>
<evidence type="ECO:0000256" key="7">
    <source>
        <dbReference type="PROSITE-ProRule" id="PRU01026"/>
    </source>
</evidence>
<evidence type="ECO:0000256" key="1">
    <source>
        <dbReference type="ARBA" id="ARBA00022490"/>
    </source>
</evidence>
<dbReference type="Gene3D" id="1.10.8.100">
    <property type="entry name" value="Ribosomal RNA adenine dimethylase-like, domain 2"/>
    <property type="match status" value="1"/>
</dbReference>
<dbReference type="PANTHER" id="PTHR11727">
    <property type="entry name" value="DIMETHYLADENOSINE TRANSFERASE"/>
    <property type="match status" value="1"/>
</dbReference>
<feature type="binding site" evidence="7">
    <location>
        <position position="112"/>
    </location>
    <ligand>
        <name>S-adenosyl-L-methionine</name>
        <dbReference type="ChEBI" id="CHEBI:59789"/>
    </ligand>
</feature>
<dbReference type="GO" id="GO:0000179">
    <property type="term" value="F:rRNA (adenine-N6,N6-)-dimethyltransferase activity"/>
    <property type="evidence" value="ECO:0007669"/>
    <property type="project" value="UniProtKB-UniRule"/>
</dbReference>
<gene>
    <name evidence="9" type="ORF">A2392_02190</name>
</gene>
<name>A0A1F6FI79_9BACT</name>
<evidence type="ECO:0000256" key="3">
    <source>
        <dbReference type="ARBA" id="ARBA00022603"/>
    </source>
</evidence>
<dbReference type="GO" id="GO:0005829">
    <property type="term" value="C:cytosol"/>
    <property type="evidence" value="ECO:0007669"/>
    <property type="project" value="TreeGrafter"/>
</dbReference>
<dbReference type="InterPro" id="IPR001737">
    <property type="entry name" value="KsgA/Erm"/>
</dbReference>
<dbReference type="Pfam" id="PF00398">
    <property type="entry name" value="RrnaAD"/>
    <property type="match status" value="1"/>
</dbReference>
<evidence type="ECO:0000256" key="4">
    <source>
        <dbReference type="ARBA" id="ARBA00022679"/>
    </source>
</evidence>
<dbReference type="SMART" id="SM00650">
    <property type="entry name" value="rADc"/>
    <property type="match status" value="1"/>
</dbReference>
<dbReference type="InterPro" id="IPR023165">
    <property type="entry name" value="rRNA_Ade_diMease-like_C"/>
</dbReference>
<dbReference type="Gene3D" id="3.40.50.150">
    <property type="entry name" value="Vaccinia Virus protein VP39"/>
    <property type="match status" value="1"/>
</dbReference>
<feature type="binding site" evidence="7">
    <location>
        <position position="17"/>
    </location>
    <ligand>
        <name>S-adenosyl-L-methionine</name>
        <dbReference type="ChEBI" id="CHEBI:59789"/>
    </ligand>
</feature>
<keyword evidence="3 7" id="KW-0489">Methyltransferase</keyword>
<feature type="binding site" evidence="7">
    <location>
        <position position="42"/>
    </location>
    <ligand>
        <name>S-adenosyl-L-methionine</name>
        <dbReference type="ChEBI" id="CHEBI:59789"/>
    </ligand>
</feature>
<feature type="binding site" evidence="7">
    <location>
        <position position="63"/>
    </location>
    <ligand>
        <name>S-adenosyl-L-methionine</name>
        <dbReference type="ChEBI" id="CHEBI:59789"/>
    </ligand>
</feature>
<keyword evidence="1" id="KW-0963">Cytoplasm</keyword>
<comment type="caution">
    <text evidence="9">The sequence shown here is derived from an EMBL/GenBank/DDBJ whole genome shotgun (WGS) entry which is preliminary data.</text>
</comment>
<dbReference type="InterPro" id="IPR020596">
    <property type="entry name" value="rRNA_Ade_Mease_Trfase_CS"/>
</dbReference>
<evidence type="ECO:0000313" key="9">
    <source>
        <dbReference type="EMBL" id="OGG85562.1"/>
    </source>
</evidence>
<evidence type="ECO:0000259" key="8">
    <source>
        <dbReference type="SMART" id="SM00650"/>
    </source>
</evidence>
<dbReference type="EMBL" id="MFMS01000006">
    <property type="protein sequence ID" value="OGG85562.1"/>
    <property type="molecule type" value="Genomic_DNA"/>
</dbReference>
<sequence>MVTKKFETKKSLGQHFLNNPVVPRWLADAGEVTVGDVVLEIGPGTGALTRELLSRGAKVAGVEADPRAIAVLEEEFGAEMDTGQFRLHHADVRRFDPTILNLKDHQFKLVANIPYYLTGQLFRTFLSGNLQPSSLVFLVQKEVGKRATDGCEKGGKESLLSLSVKVFGDPIYVKTVGKGHFSPPPKVDSAIVKVSNISRDKLKGLDPEFFFQILHYGFGSKRKQLLGNLAKFYPRTLLLEHFSAIGIDPAARAEDIPLDIWIKLSEHLSRVG</sequence>
<dbReference type="SUPFAM" id="SSF53335">
    <property type="entry name" value="S-adenosyl-L-methionine-dependent methyltransferases"/>
    <property type="match status" value="1"/>
</dbReference>
<evidence type="ECO:0000313" key="10">
    <source>
        <dbReference type="Proteomes" id="UP000177395"/>
    </source>
</evidence>
<reference evidence="9 10" key="1">
    <citation type="journal article" date="2016" name="Nat. Commun.">
        <title>Thousands of microbial genomes shed light on interconnected biogeochemical processes in an aquifer system.</title>
        <authorList>
            <person name="Anantharaman K."/>
            <person name="Brown C.T."/>
            <person name="Hug L.A."/>
            <person name="Sharon I."/>
            <person name="Castelle C.J."/>
            <person name="Probst A.J."/>
            <person name="Thomas B.C."/>
            <person name="Singh A."/>
            <person name="Wilkins M.J."/>
            <person name="Karaoz U."/>
            <person name="Brodie E.L."/>
            <person name="Williams K.H."/>
            <person name="Hubbard S.S."/>
            <person name="Banfield J.F."/>
        </authorList>
    </citation>
    <scope>NUCLEOTIDE SEQUENCE [LARGE SCALE GENOMIC DNA]</scope>
</reference>
<feature type="binding site" evidence="7">
    <location>
        <position position="91"/>
    </location>
    <ligand>
        <name>S-adenosyl-L-methionine</name>
        <dbReference type="ChEBI" id="CHEBI:59789"/>
    </ligand>
</feature>
<proteinExistence type="inferred from homology"/>
<dbReference type="InterPro" id="IPR011530">
    <property type="entry name" value="rRNA_adenine_dimethylase"/>
</dbReference>
<dbReference type="PANTHER" id="PTHR11727:SF7">
    <property type="entry name" value="DIMETHYLADENOSINE TRANSFERASE-RELATED"/>
    <property type="match status" value="1"/>
</dbReference>
<dbReference type="NCBIfam" id="TIGR00755">
    <property type="entry name" value="ksgA"/>
    <property type="match status" value="1"/>
</dbReference>
<evidence type="ECO:0000256" key="6">
    <source>
        <dbReference type="ARBA" id="ARBA00022884"/>
    </source>
</evidence>
<protein>
    <submittedName>
        <fullName evidence="9">Ribosomal RNA small subunit methyltransferase A</fullName>
    </submittedName>
</protein>
<dbReference type="GO" id="GO:0003723">
    <property type="term" value="F:RNA binding"/>
    <property type="evidence" value="ECO:0007669"/>
    <property type="project" value="UniProtKB-UniRule"/>
</dbReference>
<evidence type="ECO:0000256" key="2">
    <source>
        <dbReference type="ARBA" id="ARBA00022552"/>
    </source>
</evidence>
<dbReference type="CDD" id="cd02440">
    <property type="entry name" value="AdoMet_MTases"/>
    <property type="match status" value="1"/>
</dbReference>
<dbReference type="STRING" id="1798531.A2392_02190"/>
<dbReference type="AlphaFoldDB" id="A0A1F6FI79"/>